<gene>
    <name evidence="2" type="ORF">AB1Y20_019972</name>
</gene>
<dbReference type="InterPro" id="IPR039477">
    <property type="entry name" value="ILEI/PANDER_dom"/>
</dbReference>
<protein>
    <recommendedName>
        <fullName evidence="1">ILEI/PANDER domain-containing protein</fullName>
    </recommendedName>
</protein>
<dbReference type="Proteomes" id="UP001515480">
    <property type="component" value="Unassembled WGS sequence"/>
</dbReference>
<dbReference type="PROSITE" id="PS52031">
    <property type="entry name" value="GG_LECTIN"/>
    <property type="match status" value="3"/>
</dbReference>
<organism evidence="2 3">
    <name type="scientific">Prymnesium parvum</name>
    <name type="common">Toxic golden alga</name>
    <dbReference type="NCBI Taxonomy" id="97485"/>
    <lineage>
        <taxon>Eukaryota</taxon>
        <taxon>Haptista</taxon>
        <taxon>Haptophyta</taxon>
        <taxon>Prymnesiophyceae</taxon>
        <taxon>Prymnesiales</taxon>
        <taxon>Prymnesiaceae</taxon>
        <taxon>Prymnesium</taxon>
    </lineage>
</organism>
<dbReference type="GO" id="GO:0016266">
    <property type="term" value="P:protein O-linked glycosylation via N-acetyl-galactosamine"/>
    <property type="evidence" value="ECO:0007669"/>
    <property type="project" value="TreeGrafter"/>
</dbReference>
<dbReference type="Pfam" id="PF15711">
    <property type="entry name" value="ILEI"/>
    <property type="match status" value="3"/>
</dbReference>
<keyword evidence="3" id="KW-1185">Reference proteome</keyword>
<dbReference type="PANTHER" id="PTHR46396:SF2">
    <property type="entry name" value="ILEI_PANDER DOMAIN-CONTAINING PROTEIN"/>
    <property type="match status" value="1"/>
</dbReference>
<evidence type="ECO:0000313" key="3">
    <source>
        <dbReference type="Proteomes" id="UP001515480"/>
    </source>
</evidence>
<accession>A0AB34JWQ4</accession>
<dbReference type="GO" id="GO:0047223">
    <property type="term" value="F:beta-1,3-galactosyl-O-glycosyl-glycoprotein beta-1,3-N-acetylglucosaminyltransferase activity"/>
    <property type="evidence" value="ECO:0007669"/>
    <property type="project" value="TreeGrafter"/>
</dbReference>
<evidence type="ECO:0000313" key="2">
    <source>
        <dbReference type="EMBL" id="KAL1525100.1"/>
    </source>
</evidence>
<proteinExistence type="predicted"/>
<dbReference type="GO" id="GO:0000139">
    <property type="term" value="C:Golgi membrane"/>
    <property type="evidence" value="ECO:0007669"/>
    <property type="project" value="TreeGrafter"/>
</dbReference>
<feature type="domain" description="ILEI/PANDER" evidence="1">
    <location>
        <begin position="113"/>
        <end position="200"/>
    </location>
</feature>
<comment type="caution">
    <text evidence="2">The sequence shown here is derived from an EMBL/GenBank/DDBJ whole genome shotgun (WGS) entry which is preliminary data.</text>
</comment>
<feature type="domain" description="ILEI/PANDER" evidence="1">
    <location>
        <begin position="439"/>
        <end position="526"/>
    </location>
</feature>
<name>A0AB34JWQ4_PRYPA</name>
<dbReference type="AlphaFoldDB" id="A0AB34JWQ4"/>
<feature type="domain" description="ILEI/PANDER" evidence="1">
    <location>
        <begin position="276"/>
        <end position="363"/>
    </location>
</feature>
<dbReference type="PANTHER" id="PTHR46396">
    <property type="entry name" value="PROTEIN O-LINKED-MANNOSE BETA-1,2-N-ACETYLGLUCOSAMINYLTRANSFERASE 1"/>
    <property type="match status" value="1"/>
</dbReference>
<sequence length="684" mass="72655">MRLLALLCVVRVHSVPIQLTVKRVSDAALTDTSQTVSKDTRIHNVMHGWNLAAQNSWTDTTSTHVAQFVAAESTSTGCGFHVASAGMTTGGNFAHFDINFGNGFIRDAFSTARGVNIVVVDADYRVVERRAFDTHVAGNDAYLRTYLSSLSTSSGNTVLLAVMDEASSLQPATYSLLHQRLGSHVNQLCYRCSWALIARADGTLLAEQQMTSAATADVSYLSAPCTPSPPPVPSPPPSTGCGFHVASAGMTTGGNFAHFDINFGNGFIRDAFSTARGVNIVVVDADYHVVERRTFDTHVAGNDAHLSTYLSSLSTSSGNTVLLAVMDEASSLQPATYSLLHQRLGSHVNQLCYRCSWALIARADGTLLAEQQMTSAATADVSYLSAPCTPSPPPVPSPPPSTGCGFHVASAGMTTGGNFAHFDINFGNGFIRDAFSTARGVNIVVVDADYHVVERRTFDTHVAGNDAHLSTYLSSLSTSSGNTVLLAVMDEASRLQPATYSLLHQRLGSHINLLCYRCSWALIARADGTLLAEQQMTSAATADVSYLSAPCAPSPPPPPAPPLPPPMYNAATITYYPYNNSCDGDPYGSELLVAGHCTRILVTHTTSESDTPSHLSWSQSLMVSAVTCKDDSFVISAHLFYNENCSGSPVAAIPSAQIPSIGTNRPGCVHRNSVQSFSISCTAH</sequence>
<reference evidence="2 3" key="1">
    <citation type="journal article" date="2024" name="Science">
        <title>Giant polyketide synthase enzymes in the biosynthesis of giant marine polyether toxins.</title>
        <authorList>
            <person name="Fallon T.R."/>
            <person name="Shende V.V."/>
            <person name="Wierzbicki I.H."/>
            <person name="Pendleton A.L."/>
            <person name="Watervoot N.F."/>
            <person name="Auber R.P."/>
            <person name="Gonzalez D.J."/>
            <person name="Wisecaver J.H."/>
            <person name="Moore B.S."/>
        </authorList>
    </citation>
    <scope>NUCLEOTIDE SEQUENCE [LARGE SCALE GENOMIC DNA]</scope>
    <source>
        <strain evidence="2 3">12B1</strain>
    </source>
</reference>
<dbReference type="EMBL" id="JBGBPQ010000004">
    <property type="protein sequence ID" value="KAL1525100.1"/>
    <property type="molecule type" value="Genomic_DNA"/>
</dbReference>
<evidence type="ECO:0000259" key="1">
    <source>
        <dbReference type="Pfam" id="PF15711"/>
    </source>
</evidence>
<dbReference type="InterPro" id="IPR052463">
    <property type="entry name" value="O-linked_mannose_GnT"/>
</dbReference>